<evidence type="ECO:0000313" key="1">
    <source>
        <dbReference type="EMBL" id="KAF3609975.1"/>
    </source>
</evidence>
<dbReference type="PANTHER" id="PTHR33248">
    <property type="entry name" value="ZINC ION-BINDING PROTEIN"/>
    <property type="match status" value="1"/>
</dbReference>
<sequence>MSRKKNIRDRRLEKKIRALDERRFLSIFDFSPSSIFHRQRPTNMGQDYSYTQPSSEEFDINSLLEAEAALYEDEAQSSYIIAEADQYPPEPEADEGIPRTCYCGSEVFVETSYTRKDPGRRYFSCNNVDDGDSHIWKWWDVAIQEELRETQTQLRMVKRLL</sequence>
<name>A0ABQ7F2Y5_BRACR</name>
<dbReference type="EMBL" id="QGKV02000297">
    <property type="protein sequence ID" value="KAF3609975.1"/>
    <property type="molecule type" value="Genomic_DNA"/>
</dbReference>
<protein>
    <recommendedName>
        <fullName evidence="3">Zinc finger GRF-type domain-containing protein</fullName>
    </recommendedName>
</protein>
<accession>A0ABQ7F2Y5</accession>
<evidence type="ECO:0000313" key="2">
    <source>
        <dbReference type="Proteomes" id="UP000266723"/>
    </source>
</evidence>
<organism evidence="1 2">
    <name type="scientific">Brassica cretica</name>
    <name type="common">Mustard</name>
    <dbReference type="NCBI Taxonomy" id="69181"/>
    <lineage>
        <taxon>Eukaryota</taxon>
        <taxon>Viridiplantae</taxon>
        <taxon>Streptophyta</taxon>
        <taxon>Embryophyta</taxon>
        <taxon>Tracheophyta</taxon>
        <taxon>Spermatophyta</taxon>
        <taxon>Magnoliopsida</taxon>
        <taxon>eudicotyledons</taxon>
        <taxon>Gunneridae</taxon>
        <taxon>Pentapetalae</taxon>
        <taxon>rosids</taxon>
        <taxon>malvids</taxon>
        <taxon>Brassicales</taxon>
        <taxon>Brassicaceae</taxon>
        <taxon>Brassiceae</taxon>
        <taxon>Brassica</taxon>
    </lineage>
</organism>
<keyword evidence="2" id="KW-1185">Reference proteome</keyword>
<evidence type="ECO:0008006" key="3">
    <source>
        <dbReference type="Google" id="ProtNLM"/>
    </source>
</evidence>
<reference evidence="1 2" key="1">
    <citation type="journal article" date="2020" name="BMC Genomics">
        <title>Intraspecific diversification of the crop wild relative Brassica cretica Lam. using demographic model selection.</title>
        <authorList>
            <person name="Kioukis A."/>
            <person name="Michalopoulou V.A."/>
            <person name="Briers L."/>
            <person name="Pirintsos S."/>
            <person name="Studholme D.J."/>
            <person name="Pavlidis P."/>
            <person name="Sarris P.F."/>
        </authorList>
    </citation>
    <scope>NUCLEOTIDE SEQUENCE [LARGE SCALE GENOMIC DNA]</scope>
    <source>
        <strain evidence="2">cv. PFS-1207/04</strain>
    </source>
</reference>
<dbReference type="Proteomes" id="UP000266723">
    <property type="component" value="Unassembled WGS sequence"/>
</dbReference>
<gene>
    <name evidence="1" type="ORF">DY000_02049793</name>
</gene>
<comment type="caution">
    <text evidence="1">The sequence shown here is derived from an EMBL/GenBank/DDBJ whole genome shotgun (WGS) entry which is preliminary data.</text>
</comment>
<proteinExistence type="predicted"/>